<dbReference type="InterPro" id="IPR016156">
    <property type="entry name" value="FAD/NAD-linked_Rdtase_dimer_sf"/>
</dbReference>
<feature type="binding site" evidence="4">
    <location>
        <position position="268"/>
    </location>
    <ligand>
        <name>NAD(+)</name>
        <dbReference type="ChEBI" id="CHEBI:57540"/>
    </ligand>
</feature>
<feature type="binding site" evidence="4">
    <location>
        <position position="308"/>
    </location>
    <ligand>
        <name>FAD</name>
        <dbReference type="ChEBI" id="CHEBI:57692"/>
    </ligand>
</feature>
<organism evidence="7 8">
    <name type="scientific">Pelagibacterium halotolerans (strain DSM 22347 / JCM 15775 / CGMCC 1.7692 / B2)</name>
    <dbReference type="NCBI Taxonomy" id="1082931"/>
    <lineage>
        <taxon>Bacteria</taxon>
        <taxon>Pseudomonadati</taxon>
        <taxon>Pseudomonadota</taxon>
        <taxon>Alphaproteobacteria</taxon>
        <taxon>Hyphomicrobiales</taxon>
        <taxon>Devosiaceae</taxon>
        <taxon>Pelagibacterium</taxon>
    </lineage>
</organism>
<name>G4RGE7_PELHB</name>
<dbReference type="EMBL" id="CP003075">
    <property type="protein sequence ID" value="AEQ50123.1"/>
    <property type="molecule type" value="Genomic_DNA"/>
</dbReference>
<feature type="binding site" evidence="4">
    <location>
        <begin position="141"/>
        <end position="143"/>
    </location>
    <ligand>
        <name>FAD</name>
        <dbReference type="ChEBI" id="CHEBI:57692"/>
    </ligand>
</feature>
<comment type="cofactor">
    <cofactor evidence="4">
        <name>FAD</name>
        <dbReference type="ChEBI" id="CHEBI:57692"/>
    </cofactor>
    <text evidence="4">Binds 1 FAD per subunit.</text>
</comment>
<dbReference type="InterPro" id="IPR036188">
    <property type="entry name" value="FAD/NAD-bd_sf"/>
</dbReference>
<gene>
    <name evidence="7" type="ordered locus">KKY_75</name>
</gene>
<dbReference type="RefSeq" id="WP_014129274.1">
    <property type="nucleotide sequence ID" value="NC_016078.1"/>
</dbReference>
<dbReference type="eggNOG" id="COG1249">
    <property type="taxonomic scope" value="Bacteria"/>
</dbReference>
<proteinExistence type="inferred from homology"/>
<dbReference type="SUPFAM" id="SSF51905">
    <property type="entry name" value="FAD/NAD(P)-binding domain"/>
    <property type="match status" value="1"/>
</dbReference>
<dbReference type="Gene3D" id="3.50.50.60">
    <property type="entry name" value="FAD/NAD(P)-binding domain"/>
    <property type="match status" value="2"/>
</dbReference>
<dbReference type="SUPFAM" id="SSF55424">
    <property type="entry name" value="FAD/NAD-linked reductases, dimerisation (C-terminal) domain"/>
    <property type="match status" value="1"/>
</dbReference>
<evidence type="ECO:0000256" key="4">
    <source>
        <dbReference type="PIRSR" id="PIRSR000350-3"/>
    </source>
</evidence>
<keyword evidence="8" id="KW-1185">Reference proteome</keyword>
<sequence length="473" mass="49762">MAQDERIDLCIVGAGPAGIAAAERAAARGLRVVLVEAGELGGVSHNWGALPAQALSAAAERAHQIRTARDLGLGSDEPRVNFARINARIRTTIEDAGPAVSPEHLVAQGIEVVNGRGRFTGPAALEAAGRTIRAAHFLIATGSRPIVPNLPGLEAVPYYTPETIFELTRRPSHLIVVGAGATGLALAQSHLRLGAKVSVVEMLEPLSGEDPELVEIVLRRLRAEGLDLHIHTGVVSVSAIGNDEIALDIKTGPDEKRIVGTHLLFATGRQPDFEGLGLEAARVRMQRTRPVLGRSGRTSNRRIFVTGDAAGHSGTHAARHSGERAVDEMTGAGSGEGVIIPHIVHTRPAIARVGMTEAQAATRLNGRFEIVRVAMAETDAARARAEPHGHARIILDAGGRVVGAGVVGTSAPEIIPVLALAVERKMKLSDLGNFLVPYPAFSQIIALAAAEYARSHAGASPAGWRRVLKRLLP</sequence>
<dbReference type="GO" id="GO:0003955">
    <property type="term" value="F:NAD(P)H dehydrogenase (quinone) activity"/>
    <property type="evidence" value="ECO:0007669"/>
    <property type="project" value="TreeGrafter"/>
</dbReference>
<feature type="binding site" evidence="4">
    <location>
        <position position="201"/>
    </location>
    <ligand>
        <name>NAD(+)</name>
        <dbReference type="ChEBI" id="CHEBI:57540"/>
    </ligand>
</feature>
<evidence type="ECO:0000256" key="1">
    <source>
        <dbReference type="ARBA" id="ARBA00007532"/>
    </source>
</evidence>
<accession>G4RGE7</accession>
<dbReference type="Pfam" id="PF02852">
    <property type="entry name" value="Pyr_redox_dim"/>
    <property type="match status" value="1"/>
</dbReference>
<dbReference type="InterPro" id="IPR001100">
    <property type="entry name" value="Pyr_nuc-diS_OxRdtase"/>
</dbReference>
<feature type="binding site" evidence="4">
    <location>
        <position position="117"/>
    </location>
    <ligand>
        <name>FAD</name>
        <dbReference type="ChEBI" id="CHEBI:57692"/>
    </ligand>
</feature>
<feature type="domain" description="Pyridine nucleotide-disulphide oxidoreductase dimerisation" evidence="5">
    <location>
        <begin position="340"/>
        <end position="446"/>
    </location>
</feature>
<protein>
    <submittedName>
        <fullName evidence="7">Mercuric ion reductase</fullName>
    </submittedName>
</protein>
<keyword evidence="4" id="KW-0520">NAD</keyword>
<evidence type="ECO:0000259" key="6">
    <source>
        <dbReference type="Pfam" id="PF07992"/>
    </source>
</evidence>
<keyword evidence="4" id="KW-0547">Nucleotide-binding</keyword>
<dbReference type="AlphaFoldDB" id="G4RGE7"/>
<dbReference type="Gene3D" id="3.30.390.30">
    <property type="match status" value="1"/>
</dbReference>
<keyword evidence="3 4" id="KW-0274">FAD</keyword>
<evidence type="ECO:0000256" key="2">
    <source>
        <dbReference type="ARBA" id="ARBA00022630"/>
    </source>
</evidence>
<dbReference type="Pfam" id="PF07992">
    <property type="entry name" value="Pyr_redox_2"/>
    <property type="match status" value="1"/>
</dbReference>
<reference evidence="7 8" key="1">
    <citation type="journal article" date="2012" name="J. Bacteriol.">
        <title>Complete genome sequence of Pelagibacterium halotolerans B2T.</title>
        <authorList>
            <person name="Huo Y.Y."/>
            <person name="Cheng H."/>
            <person name="Han X.F."/>
            <person name="Jiang X.W."/>
            <person name="Sun C."/>
            <person name="Zhang X.Q."/>
            <person name="Zhu X.F."/>
            <person name="Liu Y.F."/>
            <person name="Li P.F."/>
            <person name="Ni P.X."/>
            <person name="Wu M."/>
        </authorList>
    </citation>
    <scope>NUCLEOTIDE SEQUENCE [LARGE SCALE GENOMIC DNA]</scope>
    <source>
        <strain evidence="8">DSM 22347 / JCM 15775 / CGMCC 1.7692 / B2</strain>
    </source>
</reference>
<dbReference type="PANTHER" id="PTHR43014">
    <property type="entry name" value="MERCURIC REDUCTASE"/>
    <property type="match status" value="1"/>
</dbReference>
<keyword evidence="2" id="KW-0285">Flavoprotein</keyword>
<evidence type="ECO:0000259" key="5">
    <source>
        <dbReference type="Pfam" id="PF02852"/>
    </source>
</evidence>
<evidence type="ECO:0000313" key="7">
    <source>
        <dbReference type="EMBL" id="AEQ50123.1"/>
    </source>
</evidence>
<dbReference type="KEGG" id="phl:KKY_75"/>
<dbReference type="Proteomes" id="UP000008850">
    <property type="component" value="Chromosome"/>
</dbReference>
<dbReference type="InterPro" id="IPR023753">
    <property type="entry name" value="FAD/NAD-binding_dom"/>
</dbReference>
<dbReference type="PRINTS" id="PR00411">
    <property type="entry name" value="PNDRDTASEI"/>
</dbReference>
<dbReference type="InterPro" id="IPR004099">
    <property type="entry name" value="Pyr_nucl-diS_OxRdtase_dimer"/>
</dbReference>
<dbReference type="PIRSF" id="PIRSF000350">
    <property type="entry name" value="Mercury_reductase_MerA"/>
    <property type="match status" value="1"/>
</dbReference>
<comment type="similarity">
    <text evidence="1">Belongs to the class-I pyridine nucleotide-disulfide oxidoreductase family.</text>
</comment>
<evidence type="ECO:0000256" key="3">
    <source>
        <dbReference type="ARBA" id="ARBA00022827"/>
    </source>
</evidence>
<evidence type="ECO:0000313" key="8">
    <source>
        <dbReference type="Proteomes" id="UP000008850"/>
    </source>
</evidence>
<dbReference type="PANTHER" id="PTHR43014:SF2">
    <property type="entry name" value="MERCURIC REDUCTASE"/>
    <property type="match status" value="1"/>
</dbReference>
<dbReference type="HOGENOM" id="CLU_016755_1_0_5"/>
<dbReference type="STRING" id="1082931.KKY_75"/>
<feature type="domain" description="FAD/NAD(P)-binding" evidence="6">
    <location>
        <begin position="8"/>
        <end position="318"/>
    </location>
</feature>
<dbReference type="PRINTS" id="PR00368">
    <property type="entry name" value="FADPNR"/>
</dbReference>
<dbReference type="GO" id="GO:0050660">
    <property type="term" value="F:flavin adenine dinucleotide binding"/>
    <property type="evidence" value="ECO:0007669"/>
    <property type="project" value="TreeGrafter"/>
</dbReference>